<keyword evidence="7 9" id="KW-0472">Membrane</keyword>
<evidence type="ECO:0000256" key="8">
    <source>
        <dbReference type="SAM" id="MobiDB-lite"/>
    </source>
</evidence>
<dbReference type="GO" id="GO:0016763">
    <property type="term" value="F:pentosyltransferase activity"/>
    <property type="evidence" value="ECO:0007669"/>
    <property type="project" value="TreeGrafter"/>
</dbReference>
<reference evidence="12 13" key="1">
    <citation type="submission" date="2018-03" db="EMBL/GenBank/DDBJ databases">
        <title>Genomic Encyclopedia of Archaeal and Bacterial Type Strains, Phase II (KMG-II): from individual species to whole genera.</title>
        <authorList>
            <person name="Goeker M."/>
        </authorList>
    </citation>
    <scope>NUCLEOTIDE SEQUENCE [LARGE SCALE GENOMIC DNA]</scope>
    <source>
        <strain evidence="12 13">DSM 100065</strain>
    </source>
</reference>
<feature type="region of interest" description="Disordered" evidence="8">
    <location>
        <begin position="1"/>
        <end position="34"/>
    </location>
</feature>
<feature type="transmembrane region" description="Helical" evidence="9">
    <location>
        <begin position="321"/>
        <end position="339"/>
    </location>
</feature>
<dbReference type="PANTHER" id="PTHR33908:SF3">
    <property type="entry name" value="UNDECAPRENYL PHOSPHATE-ALPHA-4-AMINO-4-DEOXY-L-ARABINOSE ARABINOSYL TRANSFERASE"/>
    <property type="match status" value="1"/>
</dbReference>
<evidence type="ECO:0000256" key="7">
    <source>
        <dbReference type="ARBA" id="ARBA00023136"/>
    </source>
</evidence>
<evidence type="ECO:0000256" key="6">
    <source>
        <dbReference type="ARBA" id="ARBA00022989"/>
    </source>
</evidence>
<feature type="domain" description="Glycosyltransferase RgtA/B/C/D-like" evidence="10">
    <location>
        <begin position="97"/>
        <end position="255"/>
    </location>
</feature>
<dbReference type="InterPro" id="IPR056785">
    <property type="entry name" value="YkcA/B-like_C"/>
</dbReference>
<accession>A0A2T0ZBP5</accession>
<feature type="transmembrane region" description="Helical" evidence="9">
    <location>
        <begin position="39"/>
        <end position="57"/>
    </location>
</feature>
<feature type="transmembrane region" description="Helical" evidence="9">
    <location>
        <begin position="145"/>
        <end position="165"/>
    </location>
</feature>
<evidence type="ECO:0000313" key="12">
    <source>
        <dbReference type="EMBL" id="PRZ33578.1"/>
    </source>
</evidence>
<dbReference type="OrthoDB" id="5241882at2"/>
<feature type="transmembrane region" description="Helical" evidence="9">
    <location>
        <begin position="433"/>
        <end position="455"/>
    </location>
</feature>
<keyword evidence="2" id="KW-1003">Cell membrane</keyword>
<dbReference type="AlphaFoldDB" id="A0A2T0ZBP5"/>
<keyword evidence="5 9" id="KW-0812">Transmembrane</keyword>
<dbReference type="Proteomes" id="UP000237752">
    <property type="component" value="Unassembled WGS sequence"/>
</dbReference>
<dbReference type="InterPro" id="IPR050297">
    <property type="entry name" value="LipidA_mod_glycosyltrf_83"/>
</dbReference>
<comment type="subcellular location">
    <subcellularLocation>
        <location evidence="1">Cell membrane</location>
        <topology evidence="1">Multi-pass membrane protein</topology>
    </subcellularLocation>
</comment>
<gene>
    <name evidence="12" type="ORF">CLV47_12535</name>
</gene>
<feature type="transmembrane region" description="Helical" evidence="9">
    <location>
        <begin position="118"/>
        <end position="139"/>
    </location>
</feature>
<dbReference type="RefSeq" id="WP_146135466.1">
    <property type="nucleotide sequence ID" value="NZ_PVUE01000025.1"/>
</dbReference>
<evidence type="ECO:0000256" key="2">
    <source>
        <dbReference type="ARBA" id="ARBA00022475"/>
    </source>
</evidence>
<feature type="domain" description="Putative mannosyltransferase YkcA/B-like C-terminal" evidence="11">
    <location>
        <begin position="520"/>
        <end position="606"/>
    </location>
</feature>
<dbReference type="GO" id="GO:0010041">
    <property type="term" value="P:response to iron(III) ion"/>
    <property type="evidence" value="ECO:0007669"/>
    <property type="project" value="TreeGrafter"/>
</dbReference>
<dbReference type="EMBL" id="PVUE01000025">
    <property type="protein sequence ID" value="PRZ33578.1"/>
    <property type="molecule type" value="Genomic_DNA"/>
</dbReference>
<dbReference type="GO" id="GO:0005886">
    <property type="term" value="C:plasma membrane"/>
    <property type="evidence" value="ECO:0007669"/>
    <property type="project" value="UniProtKB-SubCell"/>
</dbReference>
<feature type="transmembrane region" description="Helical" evidence="9">
    <location>
        <begin position="467"/>
        <end position="486"/>
    </location>
</feature>
<dbReference type="Pfam" id="PF24878">
    <property type="entry name" value="YkcB_C"/>
    <property type="match status" value="1"/>
</dbReference>
<keyword evidence="3" id="KW-0328">Glycosyltransferase</keyword>
<feature type="transmembrane region" description="Helical" evidence="9">
    <location>
        <begin position="241"/>
        <end position="261"/>
    </location>
</feature>
<feature type="transmembrane region" description="Helical" evidence="9">
    <location>
        <begin position="172"/>
        <end position="190"/>
    </location>
</feature>
<evidence type="ECO:0000256" key="5">
    <source>
        <dbReference type="ARBA" id="ARBA00022692"/>
    </source>
</evidence>
<evidence type="ECO:0000256" key="9">
    <source>
        <dbReference type="SAM" id="Phobius"/>
    </source>
</evidence>
<evidence type="ECO:0000313" key="13">
    <source>
        <dbReference type="Proteomes" id="UP000237752"/>
    </source>
</evidence>
<feature type="transmembrane region" description="Helical" evidence="9">
    <location>
        <begin position="351"/>
        <end position="370"/>
    </location>
</feature>
<name>A0A2T0ZBP5_9ACTN</name>
<protein>
    <submittedName>
        <fullName evidence="12">4-amino-4-deoxy-L-arabinose transferase-like glycosyltransferase</fullName>
    </submittedName>
</protein>
<dbReference type="Pfam" id="PF13231">
    <property type="entry name" value="PMT_2"/>
    <property type="match status" value="1"/>
</dbReference>
<feature type="transmembrane region" description="Helical" evidence="9">
    <location>
        <begin position="404"/>
        <end position="427"/>
    </location>
</feature>
<keyword evidence="4 12" id="KW-0808">Transferase</keyword>
<sequence length="627" mass="66430">MADLLAPPRDRSDPTRSRAPGGTGPTLSAPPVTGPAPRWVTPSLIALLVLTAVLYLYRLDVSGYANSYYAAAAQAGSTSWKAFFFGSLDGGNLITVDKPPAALWFMALSVRVFGLSSWAILVPQALMGVATVALLFFTVRRWNGPVAGIIAATTLAVTPVATLMFRFNNPDALLTLLVVAAAYATVRAIDSTKRRWVYLIGALIGLAFLTKLLQAFLVVPAFALTYLIAAPISLKARVLQLFRAAASMVVVAGSWLAAVGLTSPANRPWIGSTATNSIWDLTIGYNGLGRLTGNEVAGGKQVAGGSGSVLRMFGSRMLVDASWLLIAAVVSLAVGLWLTRKAGRTDRTRGGLILWGTWLITCVVVFSGMSGIFHTYYAIELAPAVAALFGIGATILWKQRHRPGIVFAIIVTIGLTTACAVAAFLVNQGFLPWLMWSILVLGLACVIGWAAPLLMQMPPTYTHRAPKLLAIATIVTCLAGPTAFSISTANSGHVGSSVSAGPNGTGRDVTNNFDCAALAPMLSKNSSQFQWVAAASRVRIPEGCQLATKLPVMSIGGFYGHDPAPTLRQFANLVSEHAVHYYLEYPGKVSRAAGPASQIQAWVRTNYKGVRIDGINVYDLTAPRAAR</sequence>
<organism evidence="12 13">
    <name type="scientific">Antricoccus suffuscus</name>
    <dbReference type="NCBI Taxonomy" id="1629062"/>
    <lineage>
        <taxon>Bacteria</taxon>
        <taxon>Bacillati</taxon>
        <taxon>Actinomycetota</taxon>
        <taxon>Actinomycetes</taxon>
        <taxon>Geodermatophilales</taxon>
        <taxon>Antricoccaceae</taxon>
        <taxon>Antricoccus</taxon>
    </lineage>
</organism>
<dbReference type="PANTHER" id="PTHR33908">
    <property type="entry name" value="MANNOSYLTRANSFERASE YKCB-RELATED"/>
    <property type="match status" value="1"/>
</dbReference>
<proteinExistence type="predicted"/>
<evidence type="ECO:0000259" key="11">
    <source>
        <dbReference type="Pfam" id="PF24878"/>
    </source>
</evidence>
<feature type="transmembrane region" description="Helical" evidence="9">
    <location>
        <begin position="376"/>
        <end position="397"/>
    </location>
</feature>
<dbReference type="InterPro" id="IPR038731">
    <property type="entry name" value="RgtA/B/C-like"/>
</dbReference>
<evidence type="ECO:0000256" key="4">
    <source>
        <dbReference type="ARBA" id="ARBA00022679"/>
    </source>
</evidence>
<keyword evidence="13" id="KW-1185">Reference proteome</keyword>
<evidence type="ECO:0000256" key="1">
    <source>
        <dbReference type="ARBA" id="ARBA00004651"/>
    </source>
</evidence>
<evidence type="ECO:0000259" key="10">
    <source>
        <dbReference type="Pfam" id="PF13231"/>
    </source>
</evidence>
<feature type="transmembrane region" description="Helical" evidence="9">
    <location>
        <begin position="196"/>
        <end position="229"/>
    </location>
</feature>
<dbReference type="GO" id="GO:0009103">
    <property type="term" value="P:lipopolysaccharide biosynthetic process"/>
    <property type="evidence" value="ECO:0007669"/>
    <property type="project" value="UniProtKB-ARBA"/>
</dbReference>
<evidence type="ECO:0000256" key="3">
    <source>
        <dbReference type="ARBA" id="ARBA00022676"/>
    </source>
</evidence>
<comment type="caution">
    <text evidence="12">The sequence shown here is derived from an EMBL/GenBank/DDBJ whole genome shotgun (WGS) entry which is preliminary data.</text>
</comment>
<keyword evidence="6 9" id="KW-1133">Transmembrane helix</keyword>